<name>A0A8I0AB64_9CLOT</name>
<dbReference type="Gene3D" id="3.40.50.720">
    <property type="entry name" value="NAD(P)-binding Rossmann-like Domain"/>
    <property type="match status" value="2"/>
</dbReference>
<sequence length="644" mass="72611">MISNVLTKYVLKNRKAKVGILLLLDFFLIIFSYFLSYIFRFYLEYMTFNEIITYFIGNFNRIILATIIYITVLAIFKQYNSIWSLAGVSELSKGIIAVTVAYVLNAILSLVSTNRIPIMVTTLSAIFIMVSCNGLRLSWRILRRAIIFNTTIKNKNFKRVLVIGAGSAGALVVRELSKRPELKKRVVGIIDDDKQKLGTYIDGIRILGNRYDIKQIVYEKDVEEVVIAIANLEKKTLKELINECKELKVQVKIMPGLNEMIDGKFSIDSIRDVDVNDLLGRETVKLDYSGIADYLQEKIVLVTGGGGSIGSELCRQIVRFNPKQLIILDIYENNAYEIQMELKRNYPELNLVTLIGSVRDKVRLEHVFNQYKPQVVFHAAAHKHVPLMEDSPCEAIKNNVMGTLNVAEAASKYNVERFVLISTDKAVNPTNVMGASKRLCEMIIQAINKESKTDFVAVRFGNVLGSNGSVVPLFKKQIAKGGPVTLTHKEITRFFMTIPEAAQLVLQAGVYAKGGEIFVLDMGEPVKIYDLAKNLIKLSGFEPNKDIEIEVTGLRPGEKLYEELLMDEEGLKNTAHEKIFIGKPGYFNLVKLKKAISRLMYISSKNDMVELRNTLKSIVPTYKENIEESTSMAKEEIAATTTFK</sequence>
<feature type="transmembrane region" description="Helical" evidence="2">
    <location>
        <begin position="20"/>
        <end position="39"/>
    </location>
</feature>
<accession>A0A8I0AB64</accession>
<dbReference type="Pfam" id="PF13727">
    <property type="entry name" value="CoA_binding_3"/>
    <property type="match status" value="1"/>
</dbReference>
<keyword evidence="2" id="KW-0472">Membrane</keyword>
<feature type="transmembrane region" description="Helical" evidence="2">
    <location>
        <begin position="156"/>
        <end position="173"/>
    </location>
</feature>
<evidence type="ECO:0000313" key="5">
    <source>
        <dbReference type="Proteomes" id="UP000662088"/>
    </source>
</evidence>
<dbReference type="RefSeq" id="WP_186834388.1">
    <property type="nucleotide sequence ID" value="NZ_JACOOQ010000001.1"/>
</dbReference>
<evidence type="ECO:0000256" key="1">
    <source>
        <dbReference type="ARBA" id="ARBA00007430"/>
    </source>
</evidence>
<reference evidence="4" key="1">
    <citation type="submission" date="2020-08" db="EMBL/GenBank/DDBJ databases">
        <title>Genome public.</title>
        <authorList>
            <person name="Liu C."/>
            <person name="Sun Q."/>
        </authorList>
    </citation>
    <scope>NUCLEOTIDE SEQUENCE</scope>
    <source>
        <strain evidence="4">NSJ-42</strain>
    </source>
</reference>
<dbReference type="InterPro" id="IPR051203">
    <property type="entry name" value="Polysaccharide_Synthase-Rel"/>
</dbReference>
<dbReference type="SUPFAM" id="SSF51735">
    <property type="entry name" value="NAD(P)-binding Rossmann-fold domains"/>
    <property type="match status" value="2"/>
</dbReference>
<feature type="domain" description="Polysaccharide biosynthesis protein CapD-like" evidence="3">
    <location>
        <begin position="300"/>
        <end position="582"/>
    </location>
</feature>
<dbReference type="PANTHER" id="PTHR43318">
    <property type="entry name" value="UDP-N-ACETYLGLUCOSAMINE 4,6-DEHYDRATASE"/>
    <property type="match status" value="1"/>
</dbReference>
<evidence type="ECO:0000313" key="4">
    <source>
        <dbReference type="EMBL" id="MBC5638932.1"/>
    </source>
</evidence>
<comment type="similarity">
    <text evidence="1">Belongs to the polysaccharide synthase family.</text>
</comment>
<protein>
    <submittedName>
        <fullName evidence="4">Polysaccharide biosynthesis protein</fullName>
    </submittedName>
</protein>
<proteinExistence type="inferred from homology"/>
<dbReference type="Proteomes" id="UP000662088">
    <property type="component" value="Unassembled WGS sequence"/>
</dbReference>
<keyword evidence="5" id="KW-1185">Reference proteome</keyword>
<organism evidence="4 5">
    <name type="scientific">Clostridium lentum</name>
    <dbReference type="NCBI Taxonomy" id="2763037"/>
    <lineage>
        <taxon>Bacteria</taxon>
        <taxon>Bacillati</taxon>
        <taxon>Bacillota</taxon>
        <taxon>Clostridia</taxon>
        <taxon>Eubacteriales</taxon>
        <taxon>Clostridiaceae</taxon>
        <taxon>Clostridium</taxon>
    </lineage>
</organism>
<dbReference type="CDD" id="cd05237">
    <property type="entry name" value="UDP_invert_4-6DH_SDR_e"/>
    <property type="match status" value="1"/>
</dbReference>
<feature type="transmembrane region" description="Helical" evidence="2">
    <location>
        <begin position="51"/>
        <end position="76"/>
    </location>
</feature>
<comment type="caution">
    <text evidence="4">The sequence shown here is derived from an EMBL/GenBank/DDBJ whole genome shotgun (WGS) entry which is preliminary data.</text>
</comment>
<dbReference type="PANTHER" id="PTHR43318:SF1">
    <property type="entry name" value="POLYSACCHARIDE BIOSYNTHESIS PROTEIN EPSC-RELATED"/>
    <property type="match status" value="1"/>
</dbReference>
<keyword evidence="2" id="KW-1133">Transmembrane helix</keyword>
<feature type="transmembrane region" description="Helical" evidence="2">
    <location>
        <begin position="116"/>
        <end position="135"/>
    </location>
</feature>
<evidence type="ECO:0000256" key="2">
    <source>
        <dbReference type="SAM" id="Phobius"/>
    </source>
</evidence>
<dbReference type="Pfam" id="PF02719">
    <property type="entry name" value="Polysacc_synt_2"/>
    <property type="match status" value="1"/>
</dbReference>
<dbReference type="InterPro" id="IPR003869">
    <property type="entry name" value="Polysac_CapD-like"/>
</dbReference>
<dbReference type="AlphaFoldDB" id="A0A8I0AB64"/>
<evidence type="ECO:0000259" key="3">
    <source>
        <dbReference type="Pfam" id="PF02719"/>
    </source>
</evidence>
<dbReference type="InterPro" id="IPR036291">
    <property type="entry name" value="NAD(P)-bd_dom_sf"/>
</dbReference>
<gene>
    <name evidence="4" type="ORF">H8R92_00525</name>
</gene>
<keyword evidence="2" id="KW-0812">Transmembrane</keyword>
<dbReference type="EMBL" id="JACOOQ010000001">
    <property type="protein sequence ID" value="MBC5638932.1"/>
    <property type="molecule type" value="Genomic_DNA"/>
</dbReference>